<feature type="transmembrane region" description="Helical" evidence="7">
    <location>
        <begin position="41"/>
        <end position="67"/>
    </location>
</feature>
<feature type="transmembrane region" description="Helical" evidence="7">
    <location>
        <begin position="361"/>
        <end position="378"/>
    </location>
</feature>
<evidence type="ECO:0000313" key="9">
    <source>
        <dbReference type="Proteomes" id="UP000196138"/>
    </source>
</evidence>
<dbReference type="RefSeq" id="WP_087282835.1">
    <property type="nucleotide sequence ID" value="NZ_CP021455.1"/>
</dbReference>
<dbReference type="OrthoDB" id="5314453at2"/>
<feature type="region of interest" description="Disordered" evidence="6">
    <location>
        <begin position="1"/>
        <end position="21"/>
    </location>
</feature>
<dbReference type="KEGG" id="cser:CCO03_16570"/>
<dbReference type="PANTHER" id="PTHR42718:SF9">
    <property type="entry name" value="MAJOR FACILITATOR SUPERFAMILY MULTIDRUG TRANSPORTER MFSC"/>
    <property type="match status" value="1"/>
</dbReference>
<name>A0A1Y0ER33_9BURK</name>
<feature type="transmembrane region" description="Helical" evidence="7">
    <location>
        <begin position="198"/>
        <end position="220"/>
    </location>
</feature>
<gene>
    <name evidence="8" type="ORF">CCO03_16570</name>
</gene>
<evidence type="ECO:0000256" key="6">
    <source>
        <dbReference type="SAM" id="MobiDB-lite"/>
    </source>
</evidence>
<feature type="transmembrane region" description="Helical" evidence="7">
    <location>
        <begin position="390"/>
        <end position="413"/>
    </location>
</feature>
<dbReference type="SUPFAM" id="SSF103473">
    <property type="entry name" value="MFS general substrate transporter"/>
    <property type="match status" value="1"/>
</dbReference>
<evidence type="ECO:0000256" key="1">
    <source>
        <dbReference type="ARBA" id="ARBA00004141"/>
    </source>
</evidence>
<feature type="transmembrane region" description="Helical" evidence="7">
    <location>
        <begin position="425"/>
        <end position="447"/>
    </location>
</feature>
<evidence type="ECO:0000256" key="3">
    <source>
        <dbReference type="ARBA" id="ARBA00022692"/>
    </source>
</evidence>
<feature type="transmembrane region" description="Helical" evidence="7">
    <location>
        <begin position="109"/>
        <end position="127"/>
    </location>
</feature>
<evidence type="ECO:0000256" key="4">
    <source>
        <dbReference type="ARBA" id="ARBA00022989"/>
    </source>
</evidence>
<feature type="transmembrane region" description="Helical" evidence="7">
    <location>
        <begin position="262"/>
        <end position="282"/>
    </location>
</feature>
<reference evidence="8 9" key="1">
    <citation type="submission" date="2017-05" db="EMBL/GenBank/DDBJ databases">
        <authorList>
            <person name="Song R."/>
            <person name="Chenine A.L."/>
            <person name="Ruprecht R.M."/>
        </authorList>
    </citation>
    <scope>NUCLEOTIDE SEQUENCE [LARGE SCALE GENOMIC DNA]</scope>
    <source>
        <strain evidence="8 9">DSM 26136</strain>
    </source>
</reference>
<keyword evidence="4 7" id="KW-1133">Transmembrane helix</keyword>
<dbReference type="InterPro" id="IPR036259">
    <property type="entry name" value="MFS_trans_sf"/>
</dbReference>
<dbReference type="Gene3D" id="1.20.1250.20">
    <property type="entry name" value="MFS general substrate transporter like domains"/>
    <property type="match status" value="1"/>
</dbReference>
<proteinExistence type="predicted"/>
<keyword evidence="9" id="KW-1185">Reference proteome</keyword>
<feature type="transmembrane region" description="Helical" evidence="7">
    <location>
        <begin position="133"/>
        <end position="156"/>
    </location>
</feature>
<dbReference type="GO" id="GO:0022857">
    <property type="term" value="F:transmembrane transporter activity"/>
    <property type="evidence" value="ECO:0007669"/>
    <property type="project" value="InterPro"/>
</dbReference>
<dbReference type="AlphaFoldDB" id="A0A1Y0ER33"/>
<dbReference type="Proteomes" id="UP000196138">
    <property type="component" value="Chromosome"/>
</dbReference>
<feature type="transmembrane region" description="Helical" evidence="7">
    <location>
        <begin position="333"/>
        <end position="354"/>
    </location>
</feature>
<evidence type="ECO:0000256" key="2">
    <source>
        <dbReference type="ARBA" id="ARBA00022448"/>
    </source>
</evidence>
<dbReference type="EMBL" id="CP021455">
    <property type="protein sequence ID" value="ARU06063.1"/>
    <property type="molecule type" value="Genomic_DNA"/>
</dbReference>
<evidence type="ECO:0000256" key="5">
    <source>
        <dbReference type="ARBA" id="ARBA00023136"/>
    </source>
</evidence>
<evidence type="ECO:0000256" key="7">
    <source>
        <dbReference type="SAM" id="Phobius"/>
    </source>
</evidence>
<keyword evidence="2" id="KW-0813">Transport</keyword>
<feature type="transmembrane region" description="Helical" evidence="7">
    <location>
        <begin position="163"/>
        <end position="186"/>
    </location>
</feature>
<feature type="transmembrane region" description="Helical" evidence="7">
    <location>
        <begin position="518"/>
        <end position="538"/>
    </location>
</feature>
<feature type="transmembrane region" description="Helical" evidence="7">
    <location>
        <begin position="232"/>
        <end position="256"/>
    </location>
</feature>
<dbReference type="InterPro" id="IPR011701">
    <property type="entry name" value="MFS"/>
</dbReference>
<accession>A0A1Y0ER33</accession>
<protein>
    <submittedName>
        <fullName evidence="8">MFS transporter</fullName>
    </submittedName>
</protein>
<dbReference type="PANTHER" id="PTHR42718">
    <property type="entry name" value="MAJOR FACILITATOR SUPERFAMILY MULTIDRUG TRANSPORTER MFSC"/>
    <property type="match status" value="1"/>
</dbReference>
<keyword evidence="5 7" id="KW-0472">Membrane</keyword>
<keyword evidence="3 7" id="KW-0812">Transmembrane</keyword>
<dbReference type="Pfam" id="PF07690">
    <property type="entry name" value="MFS_1"/>
    <property type="match status" value="1"/>
</dbReference>
<feature type="transmembrane region" description="Helical" evidence="7">
    <location>
        <begin position="79"/>
        <end position="97"/>
    </location>
</feature>
<dbReference type="GO" id="GO:0016020">
    <property type="term" value="C:membrane"/>
    <property type="evidence" value="ECO:0007669"/>
    <property type="project" value="UniProtKB-SubCell"/>
</dbReference>
<sequence>MLNRSPRVPLYDRPQPEWTDAERPVLPGSPAAIAHATPLRVAFGLVAVLVSLAGSLGNALVTVNLPYIQGSLGLTPSEAAWLSAVYVSANMTANLVLYKFRQQFGMRLYAEIGLGLYASLAVLHLAVNNPTTLALLRLGSGFAAATCSTLGTLYMLQAIPRVWVGNALVVALGLSQLATPLAWILSPSLLIGGEWHRMYMFEAGLALCAFAAVVVLKLPRGLHIKVFERRDLLTFALAVPATVLLCSVIAQGVTLWWTDTPWLAWALVTAIVLFVTGLLLELYRDNPLIHMRWLLMPETIRFGIAAFMLRFLTSEQTYGAVGLLRTLGMGPDQMQPLFVVILLATLGGIALGALTFGPRTMVPQVLTSIVLFALAGWVDQGQTNLARPENFYLSQSLVAIGMGLFMGPLMLMGFQSALKHGPNTVISMIVLVTCSQAMGGLAGSAFFGSYMTHREHVHSTALTAQITLDEPLVAQRLQLQQGSYARQSADAQLSSAQGTTQLSQAVRREATVLAYNDVFALLSQIALGFFALALWRVWLKARQLKREAAAQAGSGPPSPAS</sequence>
<evidence type="ECO:0000313" key="8">
    <source>
        <dbReference type="EMBL" id="ARU06063.1"/>
    </source>
</evidence>
<comment type="subcellular location">
    <subcellularLocation>
        <location evidence="1">Membrane</location>
        <topology evidence="1">Multi-pass membrane protein</topology>
    </subcellularLocation>
</comment>
<organism evidence="8 9">
    <name type="scientific">Comamonas serinivorans</name>
    <dbReference type="NCBI Taxonomy" id="1082851"/>
    <lineage>
        <taxon>Bacteria</taxon>
        <taxon>Pseudomonadati</taxon>
        <taxon>Pseudomonadota</taxon>
        <taxon>Betaproteobacteria</taxon>
        <taxon>Burkholderiales</taxon>
        <taxon>Comamonadaceae</taxon>
        <taxon>Comamonas</taxon>
    </lineage>
</organism>